<dbReference type="Proteomes" id="UP000316781">
    <property type="component" value="Unassembled WGS sequence"/>
</dbReference>
<evidence type="ECO:0000313" key="5">
    <source>
        <dbReference type="Proteomes" id="UP000316781"/>
    </source>
</evidence>
<reference evidence="4 5" key="1">
    <citation type="submission" date="2019-07" db="EMBL/GenBank/DDBJ databases">
        <title>Ln-dependent methylotrophs.</title>
        <authorList>
            <person name="Tani A."/>
        </authorList>
    </citation>
    <scope>NUCLEOTIDE SEQUENCE [LARGE SCALE GENOMIC DNA]</scope>
    <source>
        <strain evidence="4 5">SM89A</strain>
    </source>
</reference>
<dbReference type="InterPro" id="IPR002347">
    <property type="entry name" value="SDR_fam"/>
</dbReference>
<dbReference type="AlphaFoldDB" id="A0A549SLB2"/>
<dbReference type="PROSITE" id="PS00061">
    <property type="entry name" value="ADH_SHORT"/>
    <property type="match status" value="1"/>
</dbReference>
<dbReference type="PRINTS" id="PR00081">
    <property type="entry name" value="GDHRDH"/>
</dbReference>
<gene>
    <name evidence="4" type="ORF">FM996_16815</name>
</gene>
<dbReference type="SUPFAM" id="SSF51735">
    <property type="entry name" value="NAD(P)-binding Rossmann-fold domains"/>
    <property type="match status" value="1"/>
</dbReference>
<comment type="caution">
    <text evidence="4">The sequence shown here is derived from an EMBL/GenBank/DDBJ whole genome shotgun (WGS) entry which is preliminary data.</text>
</comment>
<dbReference type="GO" id="GO:0016020">
    <property type="term" value="C:membrane"/>
    <property type="evidence" value="ECO:0007669"/>
    <property type="project" value="TreeGrafter"/>
</dbReference>
<evidence type="ECO:0000256" key="1">
    <source>
        <dbReference type="ARBA" id="ARBA00006484"/>
    </source>
</evidence>
<evidence type="ECO:0000313" key="4">
    <source>
        <dbReference type="EMBL" id="TRL30430.1"/>
    </source>
</evidence>
<evidence type="ECO:0000256" key="3">
    <source>
        <dbReference type="RuleBase" id="RU000363"/>
    </source>
</evidence>
<sequence>MKRAIIVGATSGIGRELAKILSQNGYAVGLTGRREHLLVSLQSELPGPSYLQRTDISQPSESIEQLEGLAVQMGGLDLLIISAGTGVINSDLAWDGERDKINVNVSGFTAVASFGIRYFIKQGVGHLVAISSVAALRGSGAAPAYNASKAFVSNYAEGLRQKVSKLKLPIIITDVKPGFVDTAMAKGEGLFWVASPEKAAQQIYNAICRQYSHVYVTRRWRVIGWVLKIMPARLYNRM</sequence>
<evidence type="ECO:0000256" key="2">
    <source>
        <dbReference type="ARBA" id="ARBA00023002"/>
    </source>
</evidence>
<name>A0A549SLB2_METSR</name>
<comment type="similarity">
    <text evidence="1 3">Belongs to the short-chain dehydrogenases/reductases (SDR) family.</text>
</comment>
<keyword evidence="2" id="KW-0560">Oxidoreductase</keyword>
<dbReference type="PRINTS" id="PR00080">
    <property type="entry name" value="SDRFAMILY"/>
</dbReference>
<dbReference type="Pfam" id="PF00106">
    <property type="entry name" value="adh_short"/>
    <property type="match status" value="1"/>
</dbReference>
<dbReference type="InterPro" id="IPR036291">
    <property type="entry name" value="NAD(P)-bd_dom_sf"/>
</dbReference>
<dbReference type="EMBL" id="VJMF01000071">
    <property type="protein sequence ID" value="TRL30430.1"/>
    <property type="molecule type" value="Genomic_DNA"/>
</dbReference>
<organism evidence="4 5">
    <name type="scientific">Methylosinus sporium</name>
    <dbReference type="NCBI Taxonomy" id="428"/>
    <lineage>
        <taxon>Bacteria</taxon>
        <taxon>Pseudomonadati</taxon>
        <taxon>Pseudomonadota</taxon>
        <taxon>Alphaproteobacteria</taxon>
        <taxon>Hyphomicrobiales</taxon>
        <taxon>Methylocystaceae</taxon>
        <taxon>Methylosinus</taxon>
    </lineage>
</organism>
<proteinExistence type="inferred from homology"/>
<protein>
    <submittedName>
        <fullName evidence="4">SDR family NAD(P)-dependent oxidoreductase</fullName>
    </submittedName>
</protein>
<accession>A0A549SLB2</accession>
<dbReference type="RefSeq" id="WP_142863980.1">
    <property type="nucleotide sequence ID" value="NZ_VJMF01000071.1"/>
</dbReference>
<dbReference type="PANTHER" id="PTHR44196">
    <property type="entry name" value="DEHYDROGENASE/REDUCTASE SDR FAMILY MEMBER 7B"/>
    <property type="match status" value="1"/>
</dbReference>
<dbReference type="Gene3D" id="3.40.50.720">
    <property type="entry name" value="NAD(P)-binding Rossmann-like Domain"/>
    <property type="match status" value="1"/>
</dbReference>
<dbReference type="InterPro" id="IPR020904">
    <property type="entry name" value="Sc_DH/Rdtase_CS"/>
</dbReference>
<dbReference type="GO" id="GO:0016491">
    <property type="term" value="F:oxidoreductase activity"/>
    <property type="evidence" value="ECO:0007669"/>
    <property type="project" value="UniProtKB-KW"/>
</dbReference>
<dbReference type="PANTHER" id="PTHR44196:SF3">
    <property type="entry name" value="SHORT CHAIN DEHYDROGENASE FAMILY PROTEIN"/>
    <property type="match status" value="1"/>
</dbReference>